<dbReference type="Proteomes" id="UP000078542">
    <property type="component" value="Unassembled WGS sequence"/>
</dbReference>
<dbReference type="EMBL" id="KQ977586">
    <property type="protein sequence ID" value="KYN01694.1"/>
    <property type="molecule type" value="Genomic_DNA"/>
</dbReference>
<keyword evidence="10" id="KW-1185">Reference proteome</keyword>
<dbReference type="InterPro" id="IPR034035">
    <property type="entry name" value="Astacin-like_dom"/>
</dbReference>
<keyword evidence="3 7" id="KW-0378">Hydrolase</keyword>
<feature type="binding site" evidence="6">
    <location>
        <position position="140"/>
    </location>
    <ligand>
        <name>Zn(2+)</name>
        <dbReference type="ChEBI" id="CHEBI:29105"/>
        <note>catalytic</note>
    </ligand>
</feature>
<evidence type="ECO:0000256" key="2">
    <source>
        <dbReference type="ARBA" id="ARBA00022723"/>
    </source>
</evidence>
<dbReference type="InterPro" id="IPR006026">
    <property type="entry name" value="Peptidase_Metallo"/>
</dbReference>
<dbReference type="GO" id="GO:0008270">
    <property type="term" value="F:zinc ion binding"/>
    <property type="evidence" value="ECO:0007669"/>
    <property type="project" value="UniProtKB-UniRule"/>
</dbReference>
<dbReference type="PANTHER" id="PTHR10127">
    <property type="entry name" value="DISCOIDIN, CUB, EGF, LAMININ , AND ZINC METALLOPROTEASE DOMAIN CONTAINING"/>
    <property type="match status" value="1"/>
</dbReference>
<evidence type="ECO:0000259" key="8">
    <source>
        <dbReference type="PROSITE" id="PS51864"/>
    </source>
</evidence>
<proteinExistence type="predicted"/>
<dbReference type="EC" id="3.4.24.-" evidence="7"/>
<comment type="caution">
    <text evidence="6">Lacks conserved residue(s) required for the propagation of feature annotation.</text>
</comment>
<evidence type="ECO:0000256" key="5">
    <source>
        <dbReference type="ARBA" id="ARBA00023049"/>
    </source>
</evidence>
<dbReference type="CDD" id="cd04280">
    <property type="entry name" value="ZnMc_astacin_like"/>
    <property type="match status" value="1"/>
</dbReference>
<organism evidence="9 10">
    <name type="scientific">Cyphomyrmex costatus</name>
    <dbReference type="NCBI Taxonomy" id="456900"/>
    <lineage>
        <taxon>Eukaryota</taxon>
        <taxon>Metazoa</taxon>
        <taxon>Ecdysozoa</taxon>
        <taxon>Arthropoda</taxon>
        <taxon>Hexapoda</taxon>
        <taxon>Insecta</taxon>
        <taxon>Pterygota</taxon>
        <taxon>Neoptera</taxon>
        <taxon>Endopterygota</taxon>
        <taxon>Hymenoptera</taxon>
        <taxon>Apocrita</taxon>
        <taxon>Aculeata</taxon>
        <taxon>Formicoidea</taxon>
        <taxon>Formicidae</taxon>
        <taxon>Myrmicinae</taxon>
        <taxon>Cyphomyrmex</taxon>
    </lineage>
</organism>
<evidence type="ECO:0000256" key="4">
    <source>
        <dbReference type="ARBA" id="ARBA00022833"/>
    </source>
</evidence>
<dbReference type="GO" id="GO:0006508">
    <property type="term" value="P:proteolysis"/>
    <property type="evidence" value="ECO:0007669"/>
    <property type="project" value="UniProtKB-KW"/>
</dbReference>
<dbReference type="InterPro" id="IPR024079">
    <property type="entry name" value="MetalloPept_cat_dom_sf"/>
</dbReference>
<keyword evidence="2 6" id="KW-0479">Metal-binding</keyword>
<dbReference type="PROSITE" id="PS51864">
    <property type="entry name" value="ASTACIN"/>
    <property type="match status" value="1"/>
</dbReference>
<evidence type="ECO:0000256" key="3">
    <source>
        <dbReference type="ARBA" id="ARBA00022801"/>
    </source>
</evidence>
<dbReference type="SMART" id="SM00235">
    <property type="entry name" value="ZnMc"/>
    <property type="match status" value="1"/>
</dbReference>
<gene>
    <name evidence="9" type="ORF">ALC62_07523</name>
</gene>
<evidence type="ECO:0000313" key="10">
    <source>
        <dbReference type="Proteomes" id="UP000078542"/>
    </source>
</evidence>
<dbReference type="InterPro" id="IPR001506">
    <property type="entry name" value="Peptidase_M12A"/>
</dbReference>
<evidence type="ECO:0000256" key="6">
    <source>
        <dbReference type="PROSITE-ProRule" id="PRU01211"/>
    </source>
</evidence>
<feature type="domain" description="Peptidase M12A" evidence="8">
    <location>
        <begin position="42"/>
        <end position="254"/>
    </location>
</feature>
<protein>
    <recommendedName>
        <fullName evidence="7">Metalloendopeptidase</fullName>
        <ecNumber evidence="7">3.4.24.-</ecNumber>
    </recommendedName>
</protein>
<dbReference type="Pfam" id="PF01400">
    <property type="entry name" value="Astacin"/>
    <property type="match status" value="1"/>
</dbReference>
<reference evidence="9 10" key="1">
    <citation type="submission" date="2016-03" db="EMBL/GenBank/DDBJ databases">
        <title>Cyphomyrmex costatus WGS genome.</title>
        <authorList>
            <person name="Nygaard S."/>
            <person name="Hu H."/>
            <person name="Boomsma J."/>
            <person name="Zhang G."/>
        </authorList>
    </citation>
    <scope>NUCLEOTIDE SEQUENCE [LARGE SCALE GENOMIC DNA]</scope>
    <source>
        <strain evidence="9">MS0001</strain>
        <tissue evidence="9">Whole body</tissue>
    </source>
</reference>
<dbReference type="PANTHER" id="PTHR10127:SF780">
    <property type="entry name" value="METALLOENDOPEPTIDASE"/>
    <property type="match status" value="1"/>
</dbReference>
<dbReference type="AlphaFoldDB" id="A0A151II39"/>
<evidence type="ECO:0000256" key="1">
    <source>
        <dbReference type="ARBA" id="ARBA00022670"/>
    </source>
</evidence>
<accession>A0A151II39</accession>
<dbReference type="SUPFAM" id="SSF55486">
    <property type="entry name" value="Metalloproteases ('zincins'), catalytic domain"/>
    <property type="match status" value="1"/>
</dbReference>
<sequence length="254" mass="29928">MVPNYEMGLRTAQWSEKMNVNPDELGDYFEGDIMATDTTKRSALIDDREYVRWPDGVIPIVINGDFNSKEYKHISQAINEFKERTCMVIKYRTNEKNYVKITSDYTGCWSEIGRIGGEQKLNLQIPECLGKGVIMHQFMHTAGFTHEHTRLDRDNYVNINWENVQEDAKRKLEKAELKTINDFDLPYDYDSIMHYSAYVGAVNNHVKTIIPLKVSNNYFYKHFNMTSVCLSLILLLKYFNYWIELDSYRFFETL</sequence>
<dbReference type="Gene3D" id="3.40.390.10">
    <property type="entry name" value="Collagenase (Catalytic Domain)"/>
    <property type="match status" value="1"/>
</dbReference>
<keyword evidence="4 6" id="KW-0862">Zinc</keyword>
<evidence type="ECO:0000313" key="9">
    <source>
        <dbReference type="EMBL" id="KYN01694.1"/>
    </source>
</evidence>
<keyword evidence="1 7" id="KW-0645">Protease</keyword>
<feature type="binding site" evidence="6">
    <location>
        <position position="146"/>
    </location>
    <ligand>
        <name>Zn(2+)</name>
        <dbReference type="ChEBI" id="CHEBI:29105"/>
        <note>catalytic</note>
    </ligand>
</feature>
<dbReference type="GO" id="GO:0004222">
    <property type="term" value="F:metalloendopeptidase activity"/>
    <property type="evidence" value="ECO:0007669"/>
    <property type="project" value="UniProtKB-UniRule"/>
</dbReference>
<comment type="cofactor">
    <cofactor evidence="6 7">
        <name>Zn(2+)</name>
        <dbReference type="ChEBI" id="CHEBI:29105"/>
    </cofactor>
    <text evidence="6 7">Binds 1 zinc ion per subunit.</text>
</comment>
<keyword evidence="5 7" id="KW-0482">Metalloprotease</keyword>
<dbReference type="STRING" id="456900.A0A151II39"/>
<feature type="binding site" evidence="6">
    <location>
        <position position="136"/>
    </location>
    <ligand>
        <name>Zn(2+)</name>
        <dbReference type="ChEBI" id="CHEBI:29105"/>
        <note>catalytic</note>
    </ligand>
</feature>
<dbReference type="PRINTS" id="PR00480">
    <property type="entry name" value="ASTACIN"/>
</dbReference>
<name>A0A151II39_9HYME</name>
<evidence type="ECO:0000256" key="7">
    <source>
        <dbReference type="RuleBase" id="RU361183"/>
    </source>
</evidence>